<dbReference type="Proteomes" id="UP000054097">
    <property type="component" value="Unassembled WGS sequence"/>
</dbReference>
<gene>
    <name evidence="1" type="ORF">M408DRAFT_22509</name>
</gene>
<dbReference type="HOGENOM" id="CLU_015287_2_0_1"/>
<keyword evidence="2" id="KW-1185">Reference proteome</keyword>
<proteinExistence type="predicted"/>
<reference evidence="1 2" key="1">
    <citation type="submission" date="2014-04" db="EMBL/GenBank/DDBJ databases">
        <authorList>
            <consortium name="DOE Joint Genome Institute"/>
            <person name="Kuo A."/>
            <person name="Zuccaro A."/>
            <person name="Kohler A."/>
            <person name="Nagy L.G."/>
            <person name="Floudas D."/>
            <person name="Copeland A."/>
            <person name="Barry K.W."/>
            <person name="Cichocki N."/>
            <person name="Veneault-Fourrey C."/>
            <person name="LaButti K."/>
            <person name="Lindquist E.A."/>
            <person name="Lipzen A."/>
            <person name="Lundell T."/>
            <person name="Morin E."/>
            <person name="Murat C."/>
            <person name="Sun H."/>
            <person name="Tunlid A."/>
            <person name="Henrissat B."/>
            <person name="Grigoriev I.V."/>
            <person name="Hibbett D.S."/>
            <person name="Martin F."/>
            <person name="Nordberg H.P."/>
            <person name="Cantor M.N."/>
            <person name="Hua S.X."/>
        </authorList>
    </citation>
    <scope>NUCLEOTIDE SEQUENCE [LARGE SCALE GENOMIC DNA]</scope>
    <source>
        <strain evidence="1 2">MAFF 305830</strain>
    </source>
</reference>
<dbReference type="SUPFAM" id="SSF52047">
    <property type="entry name" value="RNI-like"/>
    <property type="match status" value="1"/>
</dbReference>
<accession>A0A0C3B027</accession>
<protein>
    <recommendedName>
        <fullName evidence="3">F-box domain-containing protein</fullName>
    </recommendedName>
</protein>
<evidence type="ECO:0000313" key="2">
    <source>
        <dbReference type="Proteomes" id="UP000054097"/>
    </source>
</evidence>
<dbReference type="AlphaFoldDB" id="A0A0C3B027"/>
<dbReference type="EMBL" id="KN824286">
    <property type="protein sequence ID" value="KIM30100.1"/>
    <property type="molecule type" value="Genomic_DNA"/>
</dbReference>
<evidence type="ECO:0008006" key="3">
    <source>
        <dbReference type="Google" id="ProtNLM"/>
    </source>
</evidence>
<name>A0A0C3B027_SERVB</name>
<sequence length="393" mass="44726">MVLNLTSYEDLNSCLVALGSFSSLRTLSMFNRGIKLQGDPPDLPPSNTFPRLVDLTYYQPYSITVGHLIHSVAHTLVRLRFDITVSDTEEIINLLGIITNLEELCLFIRPVPEPRTTEFVTRRTQIPSLQRLELQMRRFKGYIPSDGRHSLLRLFAALAILYPSVIHVSISGIPFKMPYVLSYIQTLSRIDSLSCEDDFDGLPYTCDITLPTLTMLSTDNPDILRHTKTPNLLRLNLWSVTSPLQLEGLYLRCLVRLSIRLSGNEPLTYSLDPSEYPALIELSVNVGWTPHVWVQTSLILLRKVTITSFLSPDPHGNILCVSLLYNPELLPSLQQVFLSDFVEWDLLFLMLKQRNFGLKGVQKIRSFTVPFIPIRISPAFGLSPRRATKPRRF</sequence>
<organism evidence="1 2">
    <name type="scientific">Serendipita vermifera MAFF 305830</name>
    <dbReference type="NCBI Taxonomy" id="933852"/>
    <lineage>
        <taxon>Eukaryota</taxon>
        <taxon>Fungi</taxon>
        <taxon>Dikarya</taxon>
        <taxon>Basidiomycota</taxon>
        <taxon>Agaricomycotina</taxon>
        <taxon>Agaricomycetes</taxon>
        <taxon>Sebacinales</taxon>
        <taxon>Serendipitaceae</taxon>
        <taxon>Serendipita</taxon>
    </lineage>
</organism>
<evidence type="ECO:0000313" key="1">
    <source>
        <dbReference type="EMBL" id="KIM30100.1"/>
    </source>
</evidence>
<reference evidence="2" key="2">
    <citation type="submission" date="2015-01" db="EMBL/GenBank/DDBJ databases">
        <title>Evolutionary Origins and Diversification of the Mycorrhizal Mutualists.</title>
        <authorList>
            <consortium name="DOE Joint Genome Institute"/>
            <consortium name="Mycorrhizal Genomics Consortium"/>
            <person name="Kohler A."/>
            <person name="Kuo A."/>
            <person name="Nagy L.G."/>
            <person name="Floudas D."/>
            <person name="Copeland A."/>
            <person name="Barry K.W."/>
            <person name="Cichocki N."/>
            <person name="Veneault-Fourrey C."/>
            <person name="LaButti K."/>
            <person name="Lindquist E.A."/>
            <person name="Lipzen A."/>
            <person name="Lundell T."/>
            <person name="Morin E."/>
            <person name="Murat C."/>
            <person name="Riley R."/>
            <person name="Ohm R."/>
            <person name="Sun H."/>
            <person name="Tunlid A."/>
            <person name="Henrissat B."/>
            <person name="Grigoriev I.V."/>
            <person name="Hibbett D.S."/>
            <person name="Martin F."/>
        </authorList>
    </citation>
    <scope>NUCLEOTIDE SEQUENCE [LARGE SCALE GENOMIC DNA]</scope>
    <source>
        <strain evidence="2">MAFF 305830</strain>
    </source>
</reference>